<feature type="compositionally biased region" description="Polar residues" evidence="1">
    <location>
        <begin position="20"/>
        <end position="32"/>
    </location>
</feature>
<dbReference type="AlphaFoldDB" id="A0AAD9UDS7"/>
<reference evidence="2" key="1">
    <citation type="journal article" date="2023" name="Mol. Biol. Evol.">
        <title>Third-Generation Sequencing Reveals the Adaptive Role of the Epigenome in Three Deep-Sea Polychaetes.</title>
        <authorList>
            <person name="Perez M."/>
            <person name="Aroh O."/>
            <person name="Sun Y."/>
            <person name="Lan Y."/>
            <person name="Juniper S.K."/>
            <person name="Young C.R."/>
            <person name="Angers B."/>
            <person name="Qian P.Y."/>
        </authorList>
    </citation>
    <scope>NUCLEOTIDE SEQUENCE</scope>
    <source>
        <strain evidence="2">R07B-5</strain>
    </source>
</reference>
<evidence type="ECO:0000313" key="3">
    <source>
        <dbReference type="Proteomes" id="UP001209878"/>
    </source>
</evidence>
<feature type="compositionally biased region" description="Acidic residues" evidence="1">
    <location>
        <begin position="50"/>
        <end position="59"/>
    </location>
</feature>
<keyword evidence="3" id="KW-1185">Reference proteome</keyword>
<feature type="region of interest" description="Disordered" evidence="1">
    <location>
        <begin position="1"/>
        <end position="76"/>
    </location>
</feature>
<evidence type="ECO:0000313" key="2">
    <source>
        <dbReference type="EMBL" id="KAK2185630.1"/>
    </source>
</evidence>
<organism evidence="2 3">
    <name type="scientific">Ridgeia piscesae</name>
    <name type="common">Tubeworm</name>
    <dbReference type="NCBI Taxonomy" id="27915"/>
    <lineage>
        <taxon>Eukaryota</taxon>
        <taxon>Metazoa</taxon>
        <taxon>Spiralia</taxon>
        <taxon>Lophotrochozoa</taxon>
        <taxon>Annelida</taxon>
        <taxon>Polychaeta</taxon>
        <taxon>Sedentaria</taxon>
        <taxon>Canalipalpata</taxon>
        <taxon>Sabellida</taxon>
        <taxon>Siboglinidae</taxon>
        <taxon>Ridgeia</taxon>
    </lineage>
</organism>
<comment type="caution">
    <text evidence="2">The sequence shown here is derived from an EMBL/GenBank/DDBJ whole genome shotgun (WGS) entry which is preliminary data.</text>
</comment>
<evidence type="ECO:0000256" key="1">
    <source>
        <dbReference type="SAM" id="MobiDB-lite"/>
    </source>
</evidence>
<dbReference type="EMBL" id="JAODUO010000228">
    <property type="protein sequence ID" value="KAK2185630.1"/>
    <property type="molecule type" value="Genomic_DNA"/>
</dbReference>
<protein>
    <submittedName>
        <fullName evidence="2">Uncharacterized protein</fullName>
    </submittedName>
</protein>
<name>A0AAD9UDS7_RIDPI</name>
<accession>A0AAD9UDS7</accession>
<dbReference type="Proteomes" id="UP001209878">
    <property type="component" value="Unassembled WGS sequence"/>
</dbReference>
<feature type="compositionally biased region" description="Acidic residues" evidence="1">
    <location>
        <begin position="1"/>
        <end position="13"/>
    </location>
</feature>
<proteinExistence type="predicted"/>
<gene>
    <name evidence="2" type="ORF">NP493_229g01074</name>
</gene>
<sequence length="76" mass="8151">MQQFDDADSDEDLWEGKELTFSSASRQNTVGSNRKAAPIARSDGSHGDSDSSDSEEELDSPACTVINKYSHGGGQQ</sequence>